<dbReference type="Gene3D" id="3.30.360.10">
    <property type="entry name" value="Dihydrodipicolinate Reductase, domain 2"/>
    <property type="match status" value="1"/>
</dbReference>
<dbReference type="SUPFAM" id="SSF55347">
    <property type="entry name" value="Glyceraldehyde-3-phosphate dehydrogenase-like, C-terminal domain"/>
    <property type="match status" value="1"/>
</dbReference>
<protein>
    <submittedName>
        <fullName evidence="3">UDP-N-acetylglucosamine 3-dehydrogenase</fullName>
    </submittedName>
</protein>
<dbReference type="SUPFAM" id="SSF51735">
    <property type="entry name" value="NAD(P)-binding Rossmann-fold domains"/>
    <property type="match status" value="1"/>
</dbReference>
<dbReference type="EMBL" id="AP021875">
    <property type="protein sequence ID" value="BBO73911.1"/>
    <property type="molecule type" value="Genomic_DNA"/>
</dbReference>
<keyword evidence="4" id="KW-1185">Reference proteome</keyword>
<feature type="domain" description="GFO/IDH/MocA-like oxidoreductase" evidence="2">
    <location>
        <begin position="140"/>
        <end position="236"/>
    </location>
</feature>
<dbReference type="Pfam" id="PF01408">
    <property type="entry name" value="GFO_IDH_MocA"/>
    <property type="match status" value="1"/>
</dbReference>
<proteinExistence type="predicted"/>
<accession>A0A5K7Z310</accession>
<evidence type="ECO:0000259" key="2">
    <source>
        <dbReference type="Pfam" id="PF22725"/>
    </source>
</evidence>
<dbReference type="InterPro" id="IPR036291">
    <property type="entry name" value="NAD(P)-bd_dom_sf"/>
</dbReference>
<organism evidence="3 4">
    <name type="scientific">Desulfosarcina widdelii</name>
    <dbReference type="NCBI Taxonomy" id="947919"/>
    <lineage>
        <taxon>Bacteria</taxon>
        <taxon>Pseudomonadati</taxon>
        <taxon>Thermodesulfobacteriota</taxon>
        <taxon>Desulfobacteria</taxon>
        <taxon>Desulfobacterales</taxon>
        <taxon>Desulfosarcinaceae</taxon>
        <taxon>Desulfosarcina</taxon>
    </lineage>
</organism>
<dbReference type="PANTHER" id="PTHR43377:SF1">
    <property type="entry name" value="BILIVERDIN REDUCTASE A"/>
    <property type="match status" value="1"/>
</dbReference>
<dbReference type="Proteomes" id="UP000427769">
    <property type="component" value="Chromosome"/>
</dbReference>
<dbReference type="AlphaFoldDB" id="A0A5K7Z310"/>
<reference evidence="3 4" key="1">
    <citation type="submission" date="2019-11" db="EMBL/GenBank/DDBJ databases">
        <title>Comparative genomics of hydrocarbon-degrading Desulfosarcina strains.</title>
        <authorList>
            <person name="Watanabe M."/>
            <person name="Kojima H."/>
            <person name="Fukui M."/>
        </authorList>
    </citation>
    <scope>NUCLEOTIDE SEQUENCE [LARGE SCALE GENOMIC DNA]</scope>
    <source>
        <strain evidence="3 4">PP31</strain>
    </source>
</reference>
<dbReference type="KEGG" id="dwd:DSCW_13280"/>
<dbReference type="InterPro" id="IPR000683">
    <property type="entry name" value="Gfo/Idh/MocA-like_OxRdtase_N"/>
</dbReference>
<dbReference type="Pfam" id="PF22725">
    <property type="entry name" value="GFO_IDH_MocA_C3"/>
    <property type="match status" value="1"/>
</dbReference>
<evidence type="ECO:0000313" key="4">
    <source>
        <dbReference type="Proteomes" id="UP000427769"/>
    </source>
</evidence>
<evidence type="ECO:0000313" key="3">
    <source>
        <dbReference type="EMBL" id="BBO73911.1"/>
    </source>
</evidence>
<dbReference type="PANTHER" id="PTHR43377">
    <property type="entry name" value="BILIVERDIN REDUCTASE A"/>
    <property type="match status" value="1"/>
</dbReference>
<sequence length="328" mass="36425">MHPIESSGLSMKQLRVGVVGVGYLGKFHAQKYRFMPDVDLVGVVDTDPVQGEKVAEDNATAYYQDHRSLFGKVDAISVAAPTPAHFSIARDFLRQNIDVLIEKPMTSRIEDADELIRIAESNGSIIQVGHLERFNPAVVALRGKVDQPRFIESHRLSIYQGRCTDVSVVLDLMIHDIDLILNLVGSKIKSVHAAGIEVVSENIDIANARLEFDNGAVANVTASRISAKNERKLRLFQKDAYISIDFAEHKITLVRPESNHGDDLIPGMKIEELQFDKGDALDDELKSFIQSVKHRRQPLVTGQMGRDALKTALSIMAQIKKTSQHLVN</sequence>
<dbReference type="InterPro" id="IPR055170">
    <property type="entry name" value="GFO_IDH_MocA-like_dom"/>
</dbReference>
<gene>
    <name evidence="3" type="primary">gnnA</name>
    <name evidence="3" type="ORF">DSCW_13280</name>
</gene>
<name>A0A5K7Z310_9BACT</name>
<dbReference type="InterPro" id="IPR051450">
    <property type="entry name" value="Gfo/Idh/MocA_Oxidoreductases"/>
</dbReference>
<evidence type="ECO:0000259" key="1">
    <source>
        <dbReference type="Pfam" id="PF01408"/>
    </source>
</evidence>
<feature type="domain" description="Gfo/Idh/MocA-like oxidoreductase N-terminal" evidence="1">
    <location>
        <begin position="14"/>
        <end position="130"/>
    </location>
</feature>
<dbReference type="GO" id="GO:0000166">
    <property type="term" value="F:nucleotide binding"/>
    <property type="evidence" value="ECO:0007669"/>
    <property type="project" value="InterPro"/>
</dbReference>
<dbReference type="Gene3D" id="3.40.50.720">
    <property type="entry name" value="NAD(P)-binding Rossmann-like Domain"/>
    <property type="match status" value="1"/>
</dbReference>